<keyword evidence="5" id="KW-0808">Transferase</keyword>
<dbReference type="GO" id="GO:0008270">
    <property type="term" value="F:zinc ion binding"/>
    <property type="evidence" value="ECO:0007669"/>
    <property type="project" value="UniProtKB-KW"/>
</dbReference>
<evidence type="ECO:0000256" key="3">
    <source>
        <dbReference type="ARBA" id="ARBA00004906"/>
    </source>
</evidence>
<dbReference type="SMART" id="SM00184">
    <property type="entry name" value="RING"/>
    <property type="match status" value="1"/>
</dbReference>
<evidence type="ECO:0000313" key="18">
    <source>
        <dbReference type="Proteomes" id="UP001497457"/>
    </source>
</evidence>
<sequence length="324" mass="32895">MSSLPEDVGAGTTSTGQPVAWWSAASPVGGDVVLSGAVLLFVAVAFAFVVYHYFTISRRVGAAAGIGVLPSPSRARQQQQQQRGTSLRGGGADGGRRGGGGVDAAVLRALPVTVYRAKDHRSAGDGEALECAVCLAELVDGEAARFLPRCGHGFHAECVDLWLRGHPTCPLCRVDVDKAAGSPFPALPPPSLALPPAMPAPANYPTNLPTNVLFWGSQDAVATAVGAAGGGGGGGPRYSLGAGAPAAALVIEVRDREMAPRGDGEVKARGLARLSSLGRLWNRGTRHDVGAAAASSSSCRQTSNAAAGGTEQASATALDIWNLT</sequence>
<evidence type="ECO:0000256" key="5">
    <source>
        <dbReference type="ARBA" id="ARBA00022679"/>
    </source>
</evidence>
<dbReference type="FunFam" id="3.30.40.10:FF:000187">
    <property type="entry name" value="E3 ubiquitin-protein ligase ATL6"/>
    <property type="match status" value="1"/>
</dbReference>
<keyword evidence="10" id="KW-0862">Zinc</keyword>
<dbReference type="PANTHER" id="PTHR46913">
    <property type="entry name" value="RING-H2 FINGER PROTEIN ATL16"/>
    <property type="match status" value="1"/>
</dbReference>
<evidence type="ECO:0000256" key="12">
    <source>
        <dbReference type="ARBA" id="ARBA00023136"/>
    </source>
</evidence>
<keyword evidence="9" id="KW-0833">Ubl conjugation pathway</keyword>
<evidence type="ECO:0000256" key="8">
    <source>
        <dbReference type="ARBA" id="ARBA00022771"/>
    </source>
</evidence>
<evidence type="ECO:0000256" key="11">
    <source>
        <dbReference type="ARBA" id="ARBA00022989"/>
    </source>
</evidence>
<keyword evidence="6 15" id="KW-0812">Transmembrane</keyword>
<feature type="transmembrane region" description="Helical" evidence="15">
    <location>
        <begin position="32"/>
        <end position="54"/>
    </location>
</feature>
<evidence type="ECO:0000256" key="7">
    <source>
        <dbReference type="ARBA" id="ARBA00022723"/>
    </source>
</evidence>
<evidence type="ECO:0000256" key="1">
    <source>
        <dbReference type="ARBA" id="ARBA00000900"/>
    </source>
</evidence>
<keyword evidence="18" id="KW-1185">Reference proteome</keyword>
<dbReference type="Proteomes" id="UP001497457">
    <property type="component" value="Chromosome 30rd"/>
</dbReference>
<protein>
    <recommendedName>
        <fullName evidence="4">RING-type E3 ubiquitin transferase</fullName>
        <ecNumber evidence="4">2.3.2.27</ecNumber>
    </recommendedName>
</protein>
<evidence type="ECO:0000256" key="2">
    <source>
        <dbReference type="ARBA" id="ARBA00004167"/>
    </source>
</evidence>
<dbReference type="SUPFAM" id="SSF57850">
    <property type="entry name" value="RING/U-box"/>
    <property type="match status" value="1"/>
</dbReference>
<proteinExistence type="predicted"/>
<dbReference type="EMBL" id="OZ075140">
    <property type="protein sequence ID" value="CAL5027283.1"/>
    <property type="molecule type" value="Genomic_DNA"/>
</dbReference>
<keyword evidence="7" id="KW-0479">Metal-binding</keyword>
<dbReference type="InterPro" id="IPR001841">
    <property type="entry name" value="Znf_RING"/>
</dbReference>
<dbReference type="InterPro" id="IPR044600">
    <property type="entry name" value="ATL1/ATL16-like"/>
</dbReference>
<evidence type="ECO:0000256" key="9">
    <source>
        <dbReference type="ARBA" id="ARBA00022786"/>
    </source>
</evidence>
<dbReference type="GO" id="GO:0016020">
    <property type="term" value="C:membrane"/>
    <property type="evidence" value="ECO:0007669"/>
    <property type="project" value="UniProtKB-SubCell"/>
</dbReference>
<evidence type="ECO:0000256" key="15">
    <source>
        <dbReference type="SAM" id="Phobius"/>
    </source>
</evidence>
<evidence type="ECO:0000256" key="13">
    <source>
        <dbReference type="PROSITE-ProRule" id="PRU00175"/>
    </source>
</evidence>
<accession>A0ABC9CWV8</accession>
<reference evidence="17" key="1">
    <citation type="submission" date="2024-10" db="EMBL/GenBank/DDBJ databases">
        <authorList>
            <person name="Ryan C."/>
        </authorList>
    </citation>
    <scope>NUCLEOTIDE SEQUENCE [LARGE SCALE GENOMIC DNA]</scope>
</reference>
<dbReference type="EC" id="2.3.2.27" evidence="4"/>
<dbReference type="PANTHER" id="PTHR46913:SF1">
    <property type="entry name" value="RING-H2 FINGER PROTEIN ATL16"/>
    <property type="match status" value="1"/>
</dbReference>
<dbReference type="AlphaFoldDB" id="A0ABC9CWV8"/>
<evidence type="ECO:0000256" key="4">
    <source>
        <dbReference type="ARBA" id="ARBA00012483"/>
    </source>
</evidence>
<organism evidence="17 18">
    <name type="scientific">Urochloa decumbens</name>
    <dbReference type="NCBI Taxonomy" id="240449"/>
    <lineage>
        <taxon>Eukaryota</taxon>
        <taxon>Viridiplantae</taxon>
        <taxon>Streptophyta</taxon>
        <taxon>Embryophyta</taxon>
        <taxon>Tracheophyta</taxon>
        <taxon>Spermatophyta</taxon>
        <taxon>Magnoliopsida</taxon>
        <taxon>Liliopsida</taxon>
        <taxon>Poales</taxon>
        <taxon>Poaceae</taxon>
        <taxon>PACMAD clade</taxon>
        <taxon>Panicoideae</taxon>
        <taxon>Panicodae</taxon>
        <taxon>Paniceae</taxon>
        <taxon>Melinidinae</taxon>
        <taxon>Urochloa</taxon>
    </lineage>
</organism>
<comment type="subcellular location">
    <subcellularLocation>
        <location evidence="2">Membrane</location>
        <topology evidence="2">Single-pass membrane protein</topology>
    </subcellularLocation>
</comment>
<dbReference type="GO" id="GO:0061630">
    <property type="term" value="F:ubiquitin protein ligase activity"/>
    <property type="evidence" value="ECO:0007669"/>
    <property type="project" value="UniProtKB-EC"/>
</dbReference>
<comment type="pathway">
    <text evidence="3">Protein modification; protein ubiquitination.</text>
</comment>
<comment type="catalytic activity">
    <reaction evidence="1">
        <text>S-ubiquitinyl-[E2 ubiquitin-conjugating enzyme]-L-cysteine + [acceptor protein]-L-lysine = [E2 ubiquitin-conjugating enzyme]-L-cysteine + N(6)-ubiquitinyl-[acceptor protein]-L-lysine.</text>
        <dbReference type="EC" id="2.3.2.27"/>
    </reaction>
</comment>
<evidence type="ECO:0000259" key="16">
    <source>
        <dbReference type="PROSITE" id="PS50089"/>
    </source>
</evidence>
<feature type="domain" description="RING-type" evidence="16">
    <location>
        <begin position="131"/>
        <end position="173"/>
    </location>
</feature>
<name>A0ABC9CWV8_9POAL</name>
<feature type="region of interest" description="Disordered" evidence="14">
    <location>
        <begin position="71"/>
        <end position="99"/>
    </location>
</feature>
<dbReference type="Gene3D" id="3.30.40.10">
    <property type="entry name" value="Zinc/RING finger domain, C3HC4 (zinc finger)"/>
    <property type="match status" value="1"/>
</dbReference>
<dbReference type="CDD" id="cd16461">
    <property type="entry name" value="RING-H2_EL5-like"/>
    <property type="match status" value="1"/>
</dbReference>
<keyword evidence="11 15" id="KW-1133">Transmembrane helix</keyword>
<evidence type="ECO:0000256" key="10">
    <source>
        <dbReference type="ARBA" id="ARBA00022833"/>
    </source>
</evidence>
<dbReference type="InterPro" id="IPR013083">
    <property type="entry name" value="Znf_RING/FYVE/PHD"/>
</dbReference>
<dbReference type="PROSITE" id="PS50089">
    <property type="entry name" value="ZF_RING_2"/>
    <property type="match status" value="1"/>
</dbReference>
<keyword evidence="12 15" id="KW-0472">Membrane</keyword>
<gene>
    <name evidence="17" type="ORF">URODEC1_LOCUS79288</name>
</gene>
<dbReference type="Pfam" id="PF13639">
    <property type="entry name" value="zf-RING_2"/>
    <property type="match status" value="1"/>
</dbReference>
<evidence type="ECO:0000313" key="17">
    <source>
        <dbReference type="EMBL" id="CAL5027283.1"/>
    </source>
</evidence>
<evidence type="ECO:0000256" key="6">
    <source>
        <dbReference type="ARBA" id="ARBA00022692"/>
    </source>
</evidence>
<feature type="compositionally biased region" description="Gly residues" evidence="14">
    <location>
        <begin position="87"/>
        <end position="99"/>
    </location>
</feature>
<keyword evidence="8 13" id="KW-0863">Zinc-finger</keyword>
<evidence type="ECO:0000256" key="14">
    <source>
        <dbReference type="SAM" id="MobiDB-lite"/>
    </source>
</evidence>